<keyword evidence="2" id="KW-1185">Reference proteome</keyword>
<proteinExistence type="predicted"/>
<dbReference type="GO" id="GO:0008237">
    <property type="term" value="F:metallopeptidase activity"/>
    <property type="evidence" value="ECO:0007669"/>
    <property type="project" value="InterPro"/>
</dbReference>
<accession>A0A918H0T0</accession>
<organism evidence="1 2">
    <name type="scientific">Streptomyces purpureus</name>
    <dbReference type="NCBI Taxonomy" id="1951"/>
    <lineage>
        <taxon>Bacteria</taxon>
        <taxon>Bacillati</taxon>
        <taxon>Actinomycetota</taxon>
        <taxon>Actinomycetes</taxon>
        <taxon>Kitasatosporales</taxon>
        <taxon>Streptomycetaceae</taxon>
        <taxon>Streptomyces</taxon>
    </lineage>
</organism>
<dbReference type="Gene3D" id="3.40.390.10">
    <property type="entry name" value="Collagenase (Catalytic Domain)"/>
    <property type="match status" value="1"/>
</dbReference>
<dbReference type="SUPFAM" id="SSF55486">
    <property type="entry name" value="Metalloproteases ('zincins'), catalytic domain"/>
    <property type="match status" value="1"/>
</dbReference>
<dbReference type="RefSeq" id="WP_189200680.1">
    <property type="nucleotide sequence ID" value="NZ_BMQQ01000004.1"/>
</dbReference>
<comment type="caution">
    <text evidence="1">The sequence shown here is derived from an EMBL/GenBank/DDBJ whole genome shotgun (WGS) entry which is preliminary data.</text>
</comment>
<gene>
    <name evidence="1" type="ORF">GCM10014713_16170</name>
</gene>
<name>A0A918H0T0_9ACTN</name>
<evidence type="ECO:0000313" key="2">
    <source>
        <dbReference type="Proteomes" id="UP000619486"/>
    </source>
</evidence>
<evidence type="ECO:0000313" key="1">
    <source>
        <dbReference type="EMBL" id="GGT23941.1"/>
    </source>
</evidence>
<protein>
    <recommendedName>
        <fullName evidence="3">Peptidase M10 metallopeptidase domain-containing protein</fullName>
    </recommendedName>
</protein>
<sequence length="205" mass="22501">MATNPGPQPTSGRAGSRLSRVLQVFLFCTAFLGANFTLSPPAQAYTHLCGSFYGISGNDPISYRYYSITNTYYNAFNGAQGRWDATSAPGYFRYEKNNSDPSVEVHDGSYAWGDWARATWQGCTFGYWAYDEVKISFNSRTMSGLTAREKKIVAEHELGHAYGLNHVSLTCSNPGPAVMRQGTGKFGCGGDGPWYDDVQGVKAKY</sequence>
<reference evidence="1" key="2">
    <citation type="submission" date="2020-09" db="EMBL/GenBank/DDBJ databases">
        <authorList>
            <person name="Sun Q."/>
            <person name="Ohkuma M."/>
        </authorList>
    </citation>
    <scope>NUCLEOTIDE SEQUENCE</scope>
    <source>
        <strain evidence="1">JCM 3172</strain>
    </source>
</reference>
<dbReference type="Proteomes" id="UP000619486">
    <property type="component" value="Unassembled WGS sequence"/>
</dbReference>
<reference evidence="1" key="1">
    <citation type="journal article" date="2014" name="Int. J. Syst. Evol. Microbiol.">
        <title>Complete genome sequence of Corynebacterium casei LMG S-19264T (=DSM 44701T), isolated from a smear-ripened cheese.</title>
        <authorList>
            <consortium name="US DOE Joint Genome Institute (JGI-PGF)"/>
            <person name="Walter F."/>
            <person name="Albersmeier A."/>
            <person name="Kalinowski J."/>
            <person name="Ruckert C."/>
        </authorList>
    </citation>
    <scope>NUCLEOTIDE SEQUENCE</scope>
    <source>
        <strain evidence="1">JCM 3172</strain>
    </source>
</reference>
<evidence type="ECO:0008006" key="3">
    <source>
        <dbReference type="Google" id="ProtNLM"/>
    </source>
</evidence>
<dbReference type="EMBL" id="BMQQ01000004">
    <property type="protein sequence ID" value="GGT23941.1"/>
    <property type="molecule type" value="Genomic_DNA"/>
</dbReference>
<dbReference type="InterPro" id="IPR024079">
    <property type="entry name" value="MetalloPept_cat_dom_sf"/>
</dbReference>
<dbReference type="AlphaFoldDB" id="A0A918H0T0"/>